<dbReference type="InterPro" id="IPR031723">
    <property type="entry name" value="DMSP_lyase"/>
</dbReference>
<protein>
    <submittedName>
        <fullName evidence="1">Mannose-6-phosphate isomerase-like protein (Cupin superfamily)</fullName>
    </submittedName>
</protein>
<dbReference type="RefSeq" id="WP_307434572.1">
    <property type="nucleotide sequence ID" value="NZ_JAUSVK010000001.1"/>
</dbReference>
<dbReference type="EMBL" id="JAUSVK010000001">
    <property type="protein sequence ID" value="MDQ0395621.1"/>
    <property type="molecule type" value="Genomic_DNA"/>
</dbReference>
<sequence>MKPPYERLAADMRAAIARCRSPLADPFLAAWPQAQAPIRRAAAALPVLSRLPQLLDHTGAATADLTQLVVENGDALDWRQTYGAGDFGSAFLSRYGWTEIIGQRGAFASDSIAAGFLMLGPGIEYPFHSHDAEEIYIPLAGTALWAAGPQGWRARPPGDLIHHPSRVPHAMRTAAAPLLALYVWRAGNLTQKSVIEAPQA</sequence>
<keyword evidence="2" id="KW-1185">Reference proteome</keyword>
<dbReference type="Gene3D" id="2.60.120.10">
    <property type="entry name" value="Jelly Rolls"/>
    <property type="match status" value="1"/>
</dbReference>
<accession>A0ABU0FLZ9</accession>
<dbReference type="InterPro" id="IPR011051">
    <property type="entry name" value="RmlC_Cupin_sf"/>
</dbReference>
<name>A0ABU0FLZ9_9HYPH</name>
<comment type="caution">
    <text evidence="1">The sequence shown here is derived from an EMBL/GenBank/DDBJ whole genome shotgun (WGS) entry which is preliminary data.</text>
</comment>
<dbReference type="SUPFAM" id="SSF51182">
    <property type="entry name" value="RmlC-like cupins"/>
    <property type="match status" value="1"/>
</dbReference>
<reference evidence="1 2" key="1">
    <citation type="submission" date="2023-07" db="EMBL/GenBank/DDBJ databases">
        <title>Genomic Encyclopedia of Type Strains, Phase IV (KMG-IV): sequencing the most valuable type-strain genomes for metagenomic binning, comparative biology and taxonomic classification.</title>
        <authorList>
            <person name="Goeker M."/>
        </authorList>
    </citation>
    <scope>NUCLEOTIDE SEQUENCE [LARGE SCALE GENOMIC DNA]</scope>
    <source>
        <strain evidence="1 2">DSM 5896</strain>
    </source>
</reference>
<organism evidence="1 2">
    <name type="scientific">Labrys monachus</name>
    <dbReference type="NCBI Taxonomy" id="217067"/>
    <lineage>
        <taxon>Bacteria</taxon>
        <taxon>Pseudomonadati</taxon>
        <taxon>Pseudomonadota</taxon>
        <taxon>Alphaproteobacteria</taxon>
        <taxon>Hyphomicrobiales</taxon>
        <taxon>Xanthobacteraceae</taxon>
        <taxon>Labrys</taxon>
    </lineage>
</organism>
<proteinExistence type="predicted"/>
<dbReference type="Proteomes" id="UP001237448">
    <property type="component" value="Unassembled WGS sequence"/>
</dbReference>
<gene>
    <name evidence="1" type="ORF">J3R73_005413</name>
</gene>
<evidence type="ECO:0000313" key="2">
    <source>
        <dbReference type="Proteomes" id="UP001237448"/>
    </source>
</evidence>
<dbReference type="Pfam" id="PF16867">
    <property type="entry name" value="DMSP_lyase"/>
    <property type="match status" value="1"/>
</dbReference>
<dbReference type="CDD" id="cd20282">
    <property type="entry name" value="cupin_DddQ"/>
    <property type="match status" value="1"/>
</dbReference>
<dbReference type="InterPro" id="IPR014710">
    <property type="entry name" value="RmlC-like_jellyroll"/>
</dbReference>
<evidence type="ECO:0000313" key="1">
    <source>
        <dbReference type="EMBL" id="MDQ0395621.1"/>
    </source>
</evidence>